<dbReference type="Proteomes" id="UP000828390">
    <property type="component" value="Unassembled WGS sequence"/>
</dbReference>
<sequence length="57" mass="6561">MKILDFEQGFPNFSNSKEDNYGRNGQIMLKGPYHLDSNTCRASRSICDYEKETPRSA</sequence>
<organism evidence="1 2">
    <name type="scientific">Dreissena polymorpha</name>
    <name type="common">Zebra mussel</name>
    <name type="synonym">Mytilus polymorpha</name>
    <dbReference type="NCBI Taxonomy" id="45954"/>
    <lineage>
        <taxon>Eukaryota</taxon>
        <taxon>Metazoa</taxon>
        <taxon>Spiralia</taxon>
        <taxon>Lophotrochozoa</taxon>
        <taxon>Mollusca</taxon>
        <taxon>Bivalvia</taxon>
        <taxon>Autobranchia</taxon>
        <taxon>Heteroconchia</taxon>
        <taxon>Euheterodonta</taxon>
        <taxon>Imparidentia</taxon>
        <taxon>Neoheterodontei</taxon>
        <taxon>Myida</taxon>
        <taxon>Dreissenoidea</taxon>
        <taxon>Dreissenidae</taxon>
        <taxon>Dreissena</taxon>
    </lineage>
</organism>
<accession>A0A9D4IBI0</accession>
<dbReference type="AlphaFoldDB" id="A0A9D4IBI0"/>
<name>A0A9D4IBI0_DREPO</name>
<dbReference type="EMBL" id="JAIWYP010000009">
    <property type="protein sequence ID" value="KAH3769161.1"/>
    <property type="molecule type" value="Genomic_DNA"/>
</dbReference>
<protein>
    <submittedName>
        <fullName evidence="1">Uncharacterized protein</fullName>
    </submittedName>
</protein>
<keyword evidence="2" id="KW-1185">Reference proteome</keyword>
<reference evidence="1" key="1">
    <citation type="journal article" date="2019" name="bioRxiv">
        <title>The Genome of the Zebra Mussel, Dreissena polymorpha: A Resource for Invasive Species Research.</title>
        <authorList>
            <person name="McCartney M.A."/>
            <person name="Auch B."/>
            <person name="Kono T."/>
            <person name="Mallez S."/>
            <person name="Zhang Y."/>
            <person name="Obille A."/>
            <person name="Becker A."/>
            <person name="Abrahante J.E."/>
            <person name="Garbe J."/>
            <person name="Badalamenti J.P."/>
            <person name="Herman A."/>
            <person name="Mangelson H."/>
            <person name="Liachko I."/>
            <person name="Sullivan S."/>
            <person name="Sone E.D."/>
            <person name="Koren S."/>
            <person name="Silverstein K.A.T."/>
            <person name="Beckman K.B."/>
            <person name="Gohl D.M."/>
        </authorList>
    </citation>
    <scope>NUCLEOTIDE SEQUENCE</scope>
    <source>
        <strain evidence="1">Duluth1</strain>
        <tissue evidence="1">Whole animal</tissue>
    </source>
</reference>
<comment type="caution">
    <text evidence="1">The sequence shown here is derived from an EMBL/GenBank/DDBJ whole genome shotgun (WGS) entry which is preliminary data.</text>
</comment>
<reference evidence="1" key="2">
    <citation type="submission" date="2020-11" db="EMBL/GenBank/DDBJ databases">
        <authorList>
            <person name="McCartney M.A."/>
            <person name="Auch B."/>
            <person name="Kono T."/>
            <person name="Mallez S."/>
            <person name="Becker A."/>
            <person name="Gohl D.M."/>
            <person name="Silverstein K.A.T."/>
            <person name="Koren S."/>
            <person name="Bechman K.B."/>
            <person name="Herman A."/>
            <person name="Abrahante J.E."/>
            <person name="Garbe J."/>
        </authorList>
    </citation>
    <scope>NUCLEOTIDE SEQUENCE</scope>
    <source>
        <strain evidence="1">Duluth1</strain>
        <tissue evidence="1">Whole animal</tissue>
    </source>
</reference>
<gene>
    <name evidence="1" type="ORF">DPMN_170409</name>
</gene>
<evidence type="ECO:0000313" key="1">
    <source>
        <dbReference type="EMBL" id="KAH3769161.1"/>
    </source>
</evidence>
<evidence type="ECO:0000313" key="2">
    <source>
        <dbReference type="Proteomes" id="UP000828390"/>
    </source>
</evidence>
<proteinExistence type="predicted"/>